<proteinExistence type="predicted"/>
<dbReference type="Proteomes" id="UP000186230">
    <property type="component" value="Chromosome"/>
</dbReference>
<keyword evidence="2" id="KW-1185">Reference proteome</keyword>
<dbReference type="EMBL" id="CP016359">
    <property type="protein sequence ID" value="APU69450.1"/>
    <property type="molecule type" value="Genomic_DNA"/>
</dbReference>
<reference evidence="1 2" key="1">
    <citation type="submission" date="2016-07" db="EMBL/GenBank/DDBJ databases">
        <title>Multi-omics approach to identify versatile polysaccharide utilization systems of a marine flavobacterium Gramella flava.</title>
        <authorList>
            <person name="Tang K."/>
        </authorList>
    </citation>
    <scope>NUCLEOTIDE SEQUENCE [LARGE SCALE GENOMIC DNA]</scope>
    <source>
        <strain evidence="1 2">JLT2011</strain>
    </source>
</reference>
<dbReference type="STRING" id="1229726.GRFL_2726"/>
<accession>A0A1L7I788</accession>
<gene>
    <name evidence="1" type="ORF">GRFL_2726</name>
</gene>
<organism evidence="1 2">
    <name type="scientific">Christiangramia flava JLT2011</name>
    <dbReference type="NCBI Taxonomy" id="1229726"/>
    <lineage>
        <taxon>Bacteria</taxon>
        <taxon>Pseudomonadati</taxon>
        <taxon>Bacteroidota</taxon>
        <taxon>Flavobacteriia</taxon>
        <taxon>Flavobacteriales</taxon>
        <taxon>Flavobacteriaceae</taxon>
        <taxon>Christiangramia</taxon>
    </lineage>
</organism>
<dbReference type="AlphaFoldDB" id="A0A1L7I788"/>
<evidence type="ECO:0000313" key="1">
    <source>
        <dbReference type="EMBL" id="APU69450.1"/>
    </source>
</evidence>
<sequence length="47" mass="5505">MLKTKLFTGFTASSEGISEEIVRIFPRLGFQNRAILRFILKLYRKTL</sequence>
<dbReference type="KEGG" id="gfl:GRFL_2726"/>
<evidence type="ECO:0000313" key="2">
    <source>
        <dbReference type="Proteomes" id="UP000186230"/>
    </source>
</evidence>
<protein>
    <submittedName>
        <fullName evidence="1">Uncharacterized protein</fullName>
    </submittedName>
</protein>
<name>A0A1L7I788_9FLAO</name>